<dbReference type="InterPro" id="IPR016446">
    <property type="entry name" value="Flavin_OxRdtase_Frp"/>
</dbReference>
<dbReference type="RefSeq" id="WP_182385028.1">
    <property type="nucleotide sequence ID" value="NZ_CP059833.1"/>
</dbReference>
<name>A0A7G5FC78_9CORY</name>
<dbReference type="PANTHER" id="PTHR43425:SF2">
    <property type="entry name" value="OXYGEN-INSENSITIVE NADPH NITROREDUCTASE"/>
    <property type="match status" value="1"/>
</dbReference>
<dbReference type="EMBL" id="CP059833">
    <property type="protein sequence ID" value="QMV84219.1"/>
    <property type="molecule type" value="Genomic_DNA"/>
</dbReference>
<evidence type="ECO:0000313" key="8">
    <source>
        <dbReference type="Proteomes" id="UP000515570"/>
    </source>
</evidence>
<dbReference type="InterPro" id="IPR029479">
    <property type="entry name" value="Nitroreductase"/>
</dbReference>
<dbReference type="Proteomes" id="UP000515570">
    <property type="component" value="Chromosome"/>
</dbReference>
<dbReference type="GO" id="GO:0016491">
    <property type="term" value="F:oxidoreductase activity"/>
    <property type="evidence" value="ECO:0007669"/>
    <property type="project" value="UniProtKB-UniRule"/>
</dbReference>
<evidence type="ECO:0000259" key="6">
    <source>
        <dbReference type="Pfam" id="PF00881"/>
    </source>
</evidence>
<comment type="similarity">
    <text evidence="1 5">Belongs to the flavin oxidoreductase frp family.</text>
</comment>
<keyword evidence="4 5" id="KW-0560">Oxidoreductase</keyword>
<evidence type="ECO:0000256" key="5">
    <source>
        <dbReference type="PIRNR" id="PIRNR005426"/>
    </source>
</evidence>
<keyword evidence="2 5" id="KW-0285">Flavoprotein</keyword>
<keyword evidence="8" id="KW-1185">Reference proteome</keyword>
<dbReference type="Pfam" id="PF00881">
    <property type="entry name" value="Nitroreductase"/>
    <property type="match status" value="1"/>
</dbReference>
<keyword evidence="3 5" id="KW-0288">FMN</keyword>
<sequence length="237" mass="26233">MNSTIDTQLGHRTIRAFSAEPVNMDPIFEVAMRTPSSLGLQQCSIIHVTDQTLKDKLAQIGNQPYVADVPVYLLFIVDTHRNAQLTDAEGGAYARNFTAGFTDACLMAQNVCVAAESMGLGVNFYGNVHNDAQAVIDLLQLPQLTFPVVGMGIGWPNQQPQLKPRLPRSVRVMENSYAEADPAAVAQYDQDIQTYYDLRNPDKPVPSFTAQIAGHYRMPQDLRDSTFEVARRQGFVV</sequence>
<organism evidence="7 8">
    <name type="scientific">Corynebacterium hindlerae</name>
    <dbReference type="NCBI Taxonomy" id="699041"/>
    <lineage>
        <taxon>Bacteria</taxon>
        <taxon>Bacillati</taxon>
        <taxon>Actinomycetota</taxon>
        <taxon>Actinomycetes</taxon>
        <taxon>Mycobacteriales</taxon>
        <taxon>Corynebacteriaceae</taxon>
        <taxon>Corynebacterium</taxon>
    </lineage>
</organism>
<dbReference type="InterPro" id="IPR000415">
    <property type="entry name" value="Nitroreductase-like"/>
</dbReference>
<evidence type="ECO:0000313" key="7">
    <source>
        <dbReference type="EMBL" id="QMV84219.1"/>
    </source>
</evidence>
<dbReference type="AlphaFoldDB" id="A0A7G5FC78"/>
<dbReference type="SUPFAM" id="SSF55469">
    <property type="entry name" value="FMN-dependent nitroreductase-like"/>
    <property type="match status" value="1"/>
</dbReference>
<evidence type="ECO:0000256" key="3">
    <source>
        <dbReference type="ARBA" id="ARBA00022643"/>
    </source>
</evidence>
<reference evidence="7 8" key="1">
    <citation type="submission" date="2020-07" db="EMBL/GenBank/DDBJ databases">
        <title>non toxigenic Corynebacterium sp. nov from a clinical source.</title>
        <authorList>
            <person name="Bernier A.-M."/>
            <person name="Bernard K."/>
        </authorList>
    </citation>
    <scope>NUCLEOTIDE SEQUENCE [LARGE SCALE GENOMIC DNA]</scope>
    <source>
        <strain evidence="8">NML 93-0612</strain>
    </source>
</reference>
<evidence type="ECO:0000256" key="4">
    <source>
        <dbReference type="ARBA" id="ARBA00023002"/>
    </source>
</evidence>
<proteinExistence type="inferred from homology"/>
<protein>
    <submittedName>
        <fullName evidence="7">Nitroreductase family protein</fullName>
    </submittedName>
</protein>
<gene>
    <name evidence="7" type="ORF">HW450_07460</name>
</gene>
<feature type="domain" description="Nitroreductase" evidence="6">
    <location>
        <begin position="62"/>
        <end position="155"/>
    </location>
</feature>
<accession>A0A7G5FC78</accession>
<dbReference type="Gene3D" id="3.40.109.10">
    <property type="entry name" value="NADH Oxidase"/>
    <property type="match status" value="1"/>
</dbReference>
<evidence type="ECO:0000256" key="1">
    <source>
        <dbReference type="ARBA" id="ARBA00008366"/>
    </source>
</evidence>
<dbReference type="PIRSF" id="PIRSF005426">
    <property type="entry name" value="Frp"/>
    <property type="match status" value="1"/>
</dbReference>
<dbReference type="PANTHER" id="PTHR43425">
    <property type="entry name" value="OXYGEN-INSENSITIVE NADPH NITROREDUCTASE"/>
    <property type="match status" value="1"/>
</dbReference>
<keyword evidence="5" id="KW-0521">NADP</keyword>
<evidence type="ECO:0000256" key="2">
    <source>
        <dbReference type="ARBA" id="ARBA00022630"/>
    </source>
</evidence>